<dbReference type="KEGG" id="slau:SLA_4796"/>
<dbReference type="AlphaFoldDB" id="A0A160P4Z1"/>
<feature type="region of interest" description="Disordered" evidence="1">
    <location>
        <begin position="177"/>
        <end position="196"/>
    </location>
</feature>
<sequence>MGNFTYSDLIALDLGKLGTAAADWKTMAGELSKLATSARDGLTAKSEGAQWTGVNADVTREFVRKTAKEFGDLQSEAESIAAVLSDAHAELTAYQKQAKSLTDDANKGNPSHDPPDPGFFVTDGPNGTVKVMEMLCTPEGPNQRTKDFMQYYADTLTGLVQHAAEVDAAAVSALRKSHGNDPNNAGHATYTSLDGEQLPRAKELASKGGKANAAERAELQRLWESLSPEARATLWLEKKDDLLAAGVLSPTAPQVAADAGAGRHGSESGGFDEWLTKRKMELIAEGADWKGMTDASRHMSHYLGNSGKPMDLPVDKMMGDVPEFKQYVDETVRLNQDAWRQQALDEFQKNGGKPVAIPVQARQDEGFYFGPDVDSNWFYAVGGTNSNVTGVVTAVPDADGKPKIGIDYQANVWDRYNWDEGKGVDIGPLNVPDGEMAKLHRTGNAQEFDMSGSSSVKHYDLGSAQPNGDPLPNPDDSRDGRLDPGREQRQGRTDGTEPSRMPDE</sequence>
<evidence type="ECO:0000313" key="2">
    <source>
        <dbReference type="EMBL" id="BAU85680.1"/>
    </source>
</evidence>
<accession>A0A160P4Z1</accession>
<keyword evidence="3" id="KW-1185">Reference proteome</keyword>
<dbReference type="EMBL" id="AP017424">
    <property type="protein sequence ID" value="BAU85680.1"/>
    <property type="molecule type" value="Genomic_DNA"/>
</dbReference>
<proteinExistence type="predicted"/>
<protein>
    <submittedName>
        <fullName evidence="2">Uncharacterized protein</fullName>
    </submittedName>
</protein>
<evidence type="ECO:0000313" key="3">
    <source>
        <dbReference type="Proteomes" id="UP000217676"/>
    </source>
</evidence>
<name>A0A160P4Z1_STRLU</name>
<reference evidence="2 3" key="1">
    <citation type="journal article" date="2016" name="Genome Announc.">
        <title>Complete Genome Sequence of Thiostrepton-Producing Streptomyces laurentii ATCC 31255.</title>
        <authorList>
            <person name="Doi K."/>
            <person name="Fujino Y."/>
            <person name="Nagayoshi Y."/>
            <person name="Ohshima T."/>
            <person name="Ogata S."/>
        </authorList>
    </citation>
    <scope>NUCLEOTIDE SEQUENCE [LARGE SCALE GENOMIC DNA]</scope>
    <source>
        <strain evidence="2 3">ATCC 31255</strain>
    </source>
</reference>
<feature type="region of interest" description="Disordered" evidence="1">
    <location>
        <begin position="447"/>
        <end position="504"/>
    </location>
</feature>
<gene>
    <name evidence="2" type="ORF">SLA_4796</name>
</gene>
<evidence type="ECO:0000256" key="1">
    <source>
        <dbReference type="SAM" id="MobiDB-lite"/>
    </source>
</evidence>
<organism evidence="2 3">
    <name type="scientific">Streptomyces laurentii</name>
    <dbReference type="NCBI Taxonomy" id="39478"/>
    <lineage>
        <taxon>Bacteria</taxon>
        <taxon>Bacillati</taxon>
        <taxon>Actinomycetota</taxon>
        <taxon>Actinomycetes</taxon>
        <taxon>Kitasatosporales</taxon>
        <taxon>Streptomycetaceae</taxon>
        <taxon>Streptomyces</taxon>
    </lineage>
</organism>
<feature type="compositionally biased region" description="Basic and acidic residues" evidence="1">
    <location>
        <begin position="475"/>
        <end position="504"/>
    </location>
</feature>
<dbReference type="Proteomes" id="UP000217676">
    <property type="component" value="Chromosome"/>
</dbReference>